<protein>
    <recommendedName>
        <fullName evidence="4">Pentapeptide repeat-containing protein</fullName>
    </recommendedName>
</protein>
<feature type="transmembrane region" description="Helical" evidence="1">
    <location>
        <begin position="444"/>
        <end position="464"/>
    </location>
</feature>
<name>A0A0M4T1X1_9GAMM</name>
<evidence type="ECO:0000313" key="3">
    <source>
        <dbReference type="Proteomes" id="UP000059847"/>
    </source>
</evidence>
<evidence type="ECO:0000313" key="2">
    <source>
        <dbReference type="EMBL" id="ALF59452.1"/>
    </source>
</evidence>
<accession>A0A0M4T1X1</accession>
<dbReference type="AlphaFoldDB" id="A0A0M4T1X1"/>
<reference evidence="2 3" key="1">
    <citation type="submission" date="2015-09" db="EMBL/GenBank/DDBJ databases">
        <title>Complete genome of Psychrobacter urativorans R10.10B.</title>
        <authorList>
            <person name="See-Too W.S."/>
            <person name="Chan K.G."/>
        </authorList>
    </citation>
    <scope>NUCLEOTIDE SEQUENCE [LARGE SCALE GENOMIC DNA]</scope>
    <source>
        <strain evidence="2 3">R10.10B</strain>
    </source>
</reference>
<dbReference type="Proteomes" id="UP000059847">
    <property type="component" value="Chromosome"/>
</dbReference>
<keyword evidence="3" id="KW-1185">Reference proteome</keyword>
<gene>
    <name evidence="2" type="ORF">AOC03_04770</name>
</gene>
<feature type="transmembrane region" description="Helical" evidence="1">
    <location>
        <begin position="509"/>
        <end position="529"/>
    </location>
</feature>
<keyword evidence="1" id="KW-1133">Transmembrane helix</keyword>
<proteinExistence type="predicted"/>
<dbReference type="KEGG" id="pur:AOC03_04770"/>
<keyword evidence="1" id="KW-0812">Transmembrane</keyword>
<keyword evidence="1" id="KW-0472">Membrane</keyword>
<dbReference type="EMBL" id="CP012678">
    <property type="protein sequence ID" value="ALF59452.1"/>
    <property type="molecule type" value="Genomic_DNA"/>
</dbReference>
<evidence type="ECO:0008006" key="4">
    <source>
        <dbReference type="Google" id="ProtNLM"/>
    </source>
</evidence>
<dbReference type="OrthoDB" id="5616196at2"/>
<sequence length="535" mass="62826">MTCTFQGCTNNKFAPHEECALHCVKSNYQDDKLKGVLSEFYDLLKIYIADFLATTSASTSSTIHSLFSSSPSSYKRDLGIDFPQMIRDSDLNDEETRNLIRRTNTYDLIILSNIHFPDRKSRDSFDYFKLLKLFSGIHLIDCHLYIGDWQVEDVSFFFEECVFYNWFDITPITMLSNDTNCLFSECEFKTKVRVSRIETNNIFEDSLFSGCSFKNLLRLENSVFKKEPFLELNEQSFVNTTLEIFNCTFEGVVKLNKIAVRSLQINDTNFLSSFEITNMKVESFLCINTEMQGVFNAFESHFSYAKFERVKFYDVADFENAEFGEADKIVIASYPVTAIFRFVTFMTASNFKKVNFYYGLDFENVDLREQPNFLKSNINPYNTNRETFRIIKYSFDSRGNTLEANRFFVQEMKAFKSELKAYGSKRDVVVYYMNDLMSEFGGNYVRPIVWLIISLILYTMLLSFHDCYFDNYNYFLHPYFNTLSVYANSAARNFLPFSRFLESKSGFEFISLLFYIWFAILIWQIVVAVKRHTQR</sequence>
<dbReference type="STRING" id="45610.AOC03_04770"/>
<dbReference type="RefSeq" id="WP_062533838.1">
    <property type="nucleotide sequence ID" value="NZ_CP012678.1"/>
</dbReference>
<evidence type="ECO:0000256" key="1">
    <source>
        <dbReference type="SAM" id="Phobius"/>
    </source>
</evidence>
<organism evidence="2 3">
    <name type="scientific">Psychrobacter urativorans</name>
    <dbReference type="NCBI Taxonomy" id="45610"/>
    <lineage>
        <taxon>Bacteria</taxon>
        <taxon>Pseudomonadati</taxon>
        <taxon>Pseudomonadota</taxon>
        <taxon>Gammaproteobacteria</taxon>
        <taxon>Moraxellales</taxon>
        <taxon>Moraxellaceae</taxon>
        <taxon>Psychrobacter</taxon>
    </lineage>
</organism>